<dbReference type="Gene3D" id="3.40.50.300">
    <property type="entry name" value="P-loop containing nucleotide triphosphate hydrolases"/>
    <property type="match status" value="1"/>
</dbReference>
<reference evidence="2" key="1">
    <citation type="submission" date="2020-02" db="EMBL/GenBank/DDBJ databases">
        <title>WGS of Carbapenem-Resistant Entrobacteriaceae.</title>
        <authorList>
            <person name="Tokajian S."/>
            <person name="El Chaar M."/>
            <person name="El Khoury M."/>
        </authorList>
    </citation>
    <scope>NUCLEOTIDE SEQUENCE</scope>
    <source>
        <strain evidence="2">KPM_14</strain>
    </source>
</reference>
<proteinExistence type="predicted"/>
<protein>
    <submittedName>
        <fullName evidence="2">ParA family protein</fullName>
    </submittedName>
</protein>
<dbReference type="InterPro" id="IPR027417">
    <property type="entry name" value="P-loop_NTPase"/>
</dbReference>
<feature type="domain" description="AAA" evidence="1">
    <location>
        <begin position="31"/>
        <end position="222"/>
    </location>
</feature>
<evidence type="ECO:0000313" key="2">
    <source>
        <dbReference type="EMBL" id="NGF21185.1"/>
    </source>
</evidence>
<name>A0A6G4M7C2_KLEPN</name>
<dbReference type="AlphaFoldDB" id="A0A6G4M7C2"/>
<gene>
    <name evidence="2" type="ORF">G5628_07545</name>
</gene>
<comment type="caution">
    <text evidence="2">The sequence shown here is derived from an EMBL/GenBank/DDBJ whole genome shotgun (WGS) entry which is preliminary data.</text>
</comment>
<dbReference type="Pfam" id="PF13614">
    <property type="entry name" value="AAA_31"/>
    <property type="match status" value="1"/>
</dbReference>
<accession>A0A6G4M7C2</accession>
<dbReference type="PANTHER" id="PTHR13696">
    <property type="entry name" value="P-LOOP CONTAINING NUCLEOSIDE TRIPHOSPHATE HYDROLASE"/>
    <property type="match status" value="1"/>
</dbReference>
<evidence type="ECO:0000259" key="1">
    <source>
        <dbReference type="Pfam" id="PF13614"/>
    </source>
</evidence>
<dbReference type="EMBL" id="JAAJTI010000002">
    <property type="protein sequence ID" value="NGF21185.1"/>
    <property type="molecule type" value="Genomic_DNA"/>
</dbReference>
<dbReference type="InterPro" id="IPR050678">
    <property type="entry name" value="DNA_Partitioning_ATPase"/>
</dbReference>
<dbReference type="InterPro" id="IPR025669">
    <property type="entry name" value="AAA_dom"/>
</dbReference>
<dbReference type="SUPFAM" id="SSF52540">
    <property type="entry name" value="P-loop containing nucleoside triphosphate hydrolases"/>
    <property type="match status" value="1"/>
</dbReference>
<dbReference type="CDD" id="cd02042">
    <property type="entry name" value="ParAB_family"/>
    <property type="match status" value="1"/>
</dbReference>
<sequence length="347" mass="37875">MSSLVDDVLSRYAQVVEDGYIATGGPRFKSYAVSNLRGGVGKSTMTFNLAYEISRVNSVLVADLCPQCNLTETILKGANPKVTIADALTPKMLGPAFGDKPDDISYRVSNYIEDFKGGKACYAIPGDPELFAFPSSMYQQLQVALSRGEPKAVSTLLTSLHSIMKEEAIEKKCEILLMDTSPFYAGGTHLAWCAAEALIIPVRVDEHSIESLNLTLDMLSRTDKDFQMWNDRAGGLSSPKVAAIVMTMAGSKSRLSSTPGKASQMYIERAVKIAEKYNHLFADQDVSKAFVVTDDFVSSGQISGAEGIPISQLKVGRFHTVSEGKRLQVNQSVTRYQKQLRYLASIL</sequence>
<dbReference type="PANTHER" id="PTHR13696:SF99">
    <property type="entry name" value="COBYRINIC ACID AC-DIAMIDE SYNTHASE"/>
    <property type="match status" value="1"/>
</dbReference>
<dbReference type="RefSeq" id="WP_087867093.1">
    <property type="nucleotide sequence ID" value="NZ_CAJZYT010000010.1"/>
</dbReference>
<organism evidence="2">
    <name type="scientific">Klebsiella pneumoniae</name>
    <dbReference type="NCBI Taxonomy" id="573"/>
    <lineage>
        <taxon>Bacteria</taxon>
        <taxon>Pseudomonadati</taxon>
        <taxon>Pseudomonadota</taxon>
        <taxon>Gammaproteobacteria</taxon>
        <taxon>Enterobacterales</taxon>
        <taxon>Enterobacteriaceae</taxon>
        <taxon>Klebsiella/Raoultella group</taxon>
        <taxon>Klebsiella</taxon>
        <taxon>Klebsiella pneumoniae complex</taxon>
    </lineage>
</organism>